<keyword evidence="2" id="KW-1185">Reference proteome</keyword>
<name>A0AA39TBC3_9AGAR</name>
<sequence>WAIGHMAKLSNLGDKDPSLKFVMPSAIKPPDSSSLPCLLTIDEIHKYPKLYAQAAANTAFKSGFNSVKIHSVNGSALVHKVPLYVA</sequence>
<gene>
    <name evidence="1" type="ORF">EDD18DRAFT_1087511</name>
</gene>
<evidence type="ECO:0000313" key="1">
    <source>
        <dbReference type="EMBL" id="KAK0477746.1"/>
    </source>
</evidence>
<proteinExistence type="predicted"/>
<organism evidence="1 2">
    <name type="scientific">Armillaria luteobubalina</name>
    <dbReference type="NCBI Taxonomy" id="153913"/>
    <lineage>
        <taxon>Eukaryota</taxon>
        <taxon>Fungi</taxon>
        <taxon>Dikarya</taxon>
        <taxon>Basidiomycota</taxon>
        <taxon>Agaricomycotina</taxon>
        <taxon>Agaricomycetes</taxon>
        <taxon>Agaricomycetidae</taxon>
        <taxon>Agaricales</taxon>
        <taxon>Marasmiineae</taxon>
        <taxon>Physalacriaceae</taxon>
        <taxon>Armillaria</taxon>
    </lineage>
</organism>
<dbReference type="InterPro" id="IPR013785">
    <property type="entry name" value="Aldolase_TIM"/>
</dbReference>
<dbReference type="EMBL" id="JAUEPU010000106">
    <property type="protein sequence ID" value="KAK0477746.1"/>
    <property type="molecule type" value="Genomic_DNA"/>
</dbReference>
<accession>A0AA39TBC3</accession>
<reference evidence="1" key="1">
    <citation type="submission" date="2023-06" db="EMBL/GenBank/DDBJ databases">
        <authorList>
            <consortium name="Lawrence Berkeley National Laboratory"/>
            <person name="Ahrendt S."/>
            <person name="Sahu N."/>
            <person name="Indic B."/>
            <person name="Wong-Bajracharya J."/>
            <person name="Merenyi Z."/>
            <person name="Ke H.-M."/>
            <person name="Monk M."/>
            <person name="Kocsube S."/>
            <person name="Drula E."/>
            <person name="Lipzen A."/>
            <person name="Balint B."/>
            <person name="Henrissat B."/>
            <person name="Andreopoulos B."/>
            <person name="Martin F.M."/>
            <person name="Harder C.B."/>
            <person name="Rigling D."/>
            <person name="Ford K.L."/>
            <person name="Foster G.D."/>
            <person name="Pangilinan J."/>
            <person name="Papanicolaou A."/>
            <person name="Barry K."/>
            <person name="LaButti K."/>
            <person name="Viragh M."/>
            <person name="Koriabine M."/>
            <person name="Yan M."/>
            <person name="Riley R."/>
            <person name="Champramary S."/>
            <person name="Plett K.L."/>
            <person name="Tsai I.J."/>
            <person name="Slot J."/>
            <person name="Sipos G."/>
            <person name="Plett J."/>
            <person name="Nagy L.G."/>
            <person name="Grigoriev I.V."/>
        </authorList>
    </citation>
    <scope>NUCLEOTIDE SEQUENCE</scope>
    <source>
        <strain evidence="1">HWK02</strain>
    </source>
</reference>
<feature type="non-terminal residue" evidence="1">
    <location>
        <position position="1"/>
    </location>
</feature>
<dbReference type="SUPFAM" id="SSF51395">
    <property type="entry name" value="FMN-linked oxidoreductases"/>
    <property type="match status" value="1"/>
</dbReference>
<dbReference type="AlphaFoldDB" id="A0AA39TBC3"/>
<protein>
    <submittedName>
        <fullName evidence="1">Uncharacterized protein</fullName>
    </submittedName>
</protein>
<dbReference type="Gene3D" id="3.20.20.70">
    <property type="entry name" value="Aldolase class I"/>
    <property type="match status" value="1"/>
</dbReference>
<evidence type="ECO:0000313" key="2">
    <source>
        <dbReference type="Proteomes" id="UP001175228"/>
    </source>
</evidence>
<comment type="caution">
    <text evidence="1">The sequence shown here is derived from an EMBL/GenBank/DDBJ whole genome shotgun (WGS) entry which is preliminary data.</text>
</comment>
<dbReference type="Proteomes" id="UP001175228">
    <property type="component" value="Unassembled WGS sequence"/>
</dbReference>